<name>A0A371F3B3_MUCPR</name>
<dbReference type="PANTHER" id="PTHR33240:SF15">
    <property type="entry name" value="GAG-PRO-LIKE PROTEIN"/>
    <property type="match status" value="1"/>
</dbReference>
<feature type="non-terminal residue" evidence="1">
    <location>
        <position position="1"/>
    </location>
</feature>
<evidence type="ECO:0000313" key="2">
    <source>
        <dbReference type="Proteomes" id="UP000257109"/>
    </source>
</evidence>
<comment type="caution">
    <text evidence="1">The sequence shown here is derived from an EMBL/GenBank/DDBJ whole genome shotgun (WGS) entry which is preliminary data.</text>
</comment>
<dbReference type="CDD" id="cd00303">
    <property type="entry name" value="retropepsin_like"/>
    <property type="match status" value="1"/>
</dbReference>
<organism evidence="1 2">
    <name type="scientific">Mucuna pruriens</name>
    <name type="common">Velvet bean</name>
    <name type="synonym">Dolichos pruriens</name>
    <dbReference type="NCBI Taxonomy" id="157652"/>
    <lineage>
        <taxon>Eukaryota</taxon>
        <taxon>Viridiplantae</taxon>
        <taxon>Streptophyta</taxon>
        <taxon>Embryophyta</taxon>
        <taxon>Tracheophyta</taxon>
        <taxon>Spermatophyta</taxon>
        <taxon>Magnoliopsida</taxon>
        <taxon>eudicotyledons</taxon>
        <taxon>Gunneridae</taxon>
        <taxon>Pentapetalae</taxon>
        <taxon>rosids</taxon>
        <taxon>fabids</taxon>
        <taxon>Fabales</taxon>
        <taxon>Fabaceae</taxon>
        <taxon>Papilionoideae</taxon>
        <taxon>50 kb inversion clade</taxon>
        <taxon>NPAAA clade</taxon>
        <taxon>indigoferoid/millettioid clade</taxon>
        <taxon>Phaseoleae</taxon>
        <taxon>Mucuna</taxon>
    </lineage>
</organism>
<dbReference type="EMBL" id="QJKJ01010767">
    <property type="protein sequence ID" value="RDX72787.1"/>
    <property type="molecule type" value="Genomic_DNA"/>
</dbReference>
<accession>A0A371F3B3</accession>
<proteinExistence type="predicted"/>
<dbReference type="OrthoDB" id="1400091at2759"/>
<gene>
    <name evidence="1" type="ORF">CR513_47678</name>
</gene>
<dbReference type="PANTHER" id="PTHR33240">
    <property type="entry name" value="OS08G0508500 PROTEIN"/>
    <property type="match status" value="1"/>
</dbReference>
<sequence length="106" mass="12174">MRYNPPKHDEPMVISVMVVEYKVERVLIDQGSSTNILYWSTYMKMGLKPIDMESCTGKLYGFVGEQMEIRGVVKLETTFEEGNHTRTILILYTVVDTKASYNIIMG</sequence>
<reference evidence="1" key="1">
    <citation type="submission" date="2018-05" db="EMBL/GenBank/DDBJ databases">
        <title>Draft genome of Mucuna pruriens seed.</title>
        <authorList>
            <person name="Nnadi N.E."/>
            <person name="Vos R."/>
            <person name="Hasami M.H."/>
            <person name="Devisetty U.K."/>
            <person name="Aguiy J.C."/>
        </authorList>
    </citation>
    <scope>NUCLEOTIDE SEQUENCE [LARGE SCALE GENOMIC DNA]</scope>
    <source>
        <strain evidence="1">JCA_2017</strain>
    </source>
</reference>
<dbReference type="Proteomes" id="UP000257109">
    <property type="component" value="Unassembled WGS sequence"/>
</dbReference>
<dbReference type="Gene3D" id="2.40.70.10">
    <property type="entry name" value="Acid Proteases"/>
    <property type="match status" value="1"/>
</dbReference>
<protein>
    <submittedName>
        <fullName evidence="1">Uncharacterized protein</fullName>
    </submittedName>
</protein>
<keyword evidence="2" id="KW-1185">Reference proteome</keyword>
<dbReference type="AlphaFoldDB" id="A0A371F3B3"/>
<dbReference type="InterPro" id="IPR021109">
    <property type="entry name" value="Peptidase_aspartic_dom_sf"/>
</dbReference>
<evidence type="ECO:0000313" key="1">
    <source>
        <dbReference type="EMBL" id="RDX72787.1"/>
    </source>
</evidence>